<comment type="caution">
    <text evidence="2">The sequence shown here is derived from an EMBL/GenBank/DDBJ whole genome shotgun (WGS) entry which is preliminary data.</text>
</comment>
<evidence type="ECO:0000259" key="1">
    <source>
        <dbReference type="Pfam" id="PF10536"/>
    </source>
</evidence>
<dbReference type="Pfam" id="PF10536">
    <property type="entry name" value="PMD"/>
    <property type="match status" value="1"/>
</dbReference>
<reference evidence="2 3" key="1">
    <citation type="journal article" date="2019" name="Genome Biol. Evol.">
        <title>Insights into the evolution of the New World diploid cottons (Gossypium, subgenus Houzingenia) based on genome sequencing.</title>
        <authorList>
            <person name="Grover C.E."/>
            <person name="Arick M.A. 2nd"/>
            <person name="Thrash A."/>
            <person name="Conover J.L."/>
            <person name="Sanders W.S."/>
            <person name="Peterson D.G."/>
            <person name="Frelichowski J.E."/>
            <person name="Scheffler J.A."/>
            <person name="Scheffler B.E."/>
            <person name="Wendel J.F."/>
        </authorList>
    </citation>
    <scope>NUCLEOTIDE SEQUENCE [LARGE SCALE GENOMIC DNA]</scope>
    <source>
        <strain evidence="2">185</strain>
        <tissue evidence="2">Leaf</tissue>
    </source>
</reference>
<sequence length="142" mass="16200">MAESLIRLDDKHISVNQLQMAGCKLDPKLISALVERWRPKTHTFHLSCGECTIILEDVQLQLGLPMNESVVTRSVQSANWGTVCYELLGVVPEMITGGRIEMARLRNNFVKLAKDSTKERRVQYAWTYILQIIWGILMPDKS</sequence>
<dbReference type="EMBL" id="JABFAA010000008">
    <property type="protein sequence ID" value="MBA0689156.1"/>
    <property type="molecule type" value="Genomic_DNA"/>
</dbReference>
<dbReference type="InterPro" id="IPR044824">
    <property type="entry name" value="MAIN-like"/>
</dbReference>
<name>A0A7J8XPB1_GOSAI</name>
<organism evidence="2 3">
    <name type="scientific">Gossypium aridum</name>
    <name type="common">American cotton</name>
    <name type="synonym">Erioxylum aridum</name>
    <dbReference type="NCBI Taxonomy" id="34290"/>
    <lineage>
        <taxon>Eukaryota</taxon>
        <taxon>Viridiplantae</taxon>
        <taxon>Streptophyta</taxon>
        <taxon>Embryophyta</taxon>
        <taxon>Tracheophyta</taxon>
        <taxon>Spermatophyta</taxon>
        <taxon>Magnoliopsida</taxon>
        <taxon>eudicotyledons</taxon>
        <taxon>Gunneridae</taxon>
        <taxon>Pentapetalae</taxon>
        <taxon>rosids</taxon>
        <taxon>malvids</taxon>
        <taxon>Malvales</taxon>
        <taxon>Malvaceae</taxon>
        <taxon>Malvoideae</taxon>
        <taxon>Gossypium</taxon>
    </lineage>
</organism>
<dbReference type="InterPro" id="IPR019557">
    <property type="entry name" value="AminoTfrase-like_pln_mobile"/>
</dbReference>
<proteinExistence type="predicted"/>
<dbReference type="Proteomes" id="UP000593577">
    <property type="component" value="Unassembled WGS sequence"/>
</dbReference>
<dbReference type="PANTHER" id="PTHR46033">
    <property type="entry name" value="PROTEIN MAIN-LIKE 2"/>
    <property type="match status" value="1"/>
</dbReference>
<dbReference type="AlphaFoldDB" id="A0A7J8XPB1"/>
<dbReference type="PANTHER" id="PTHR46033:SF8">
    <property type="entry name" value="PROTEIN MAINTENANCE OF MERISTEMS-LIKE"/>
    <property type="match status" value="1"/>
</dbReference>
<keyword evidence="3" id="KW-1185">Reference proteome</keyword>
<protein>
    <recommendedName>
        <fullName evidence="1">Aminotransferase-like plant mobile domain-containing protein</fullName>
    </recommendedName>
</protein>
<feature type="domain" description="Aminotransferase-like plant mobile" evidence="1">
    <location>
        <begin position="20"/>
        <end position="141"/>
    </location>
</feature>
<dbReference type="GO" id="GO:0010073">
    <property type="term" value="P:meristem maintenance"/>
    <property type="evidence" value="ECO:0007669"/>
    <property type="project" value="InterPro"/>
</dbReference>
<gene>
    <name evidence="2" type="ORF">Goari_006895</name>
</gene>
<evidence type="ECO:0000313" key="3">
    <source>
        <dbReference type="Proteomes" id="UP000593577"/>
    </source>
</evidence>
<evidence type="ECO:0000313" key="2">
    <source>
        <dbReference type="EMBL" id="MBA0689156.1"/>
    </source>
</evidence>
<accession>A0A7J8XPB1</accession>